<name>A0A853DP04_9MICO</name>
<comment type="caution">
    <text evidence="2">The sequence shown here is derived from an EMBL/GenBank/DDBJ whole genome shotgun (WGS) entry which is preliminary data.</text>
</comment>
<evidence type="ECO:0000313" key="2">
    <source>
        <dbReference type="EMBL" id="NYJ76320.1"/>
    </source>
</evidence>
<organism evidence="2 3">
    <name type="scientific">Allobranchiibius huperziae</name>
    <dbReference type="NCBI Taxonomy" id="1874116"/>
    <lineage>
        <taxon>Bacteria</taxon>
        <taxon>Bacillati</taxon>
        <taxon>Actinomycetota</taxon>
        <taxon>Actinomycetes</taxon>
        <taxon>Micrococcales</taxon>
        <taxon>Dermacoccaceae</taxon>
        <taxon>Allobranchiibius</taxon>
    </lineage>
</organism>
<dbReference type="EMBL" id="JACCFW010000001">
    <property type="protein sequence ID" value="NYJ76320.1"/>
    <property type="molecule type" value="Genomic_DNA"/>
</dbReference>
<feature type="compositionally biased region" description="Basic residues" evidence="1">
    <location>
        <begin position="31"/>
        <end position="40"/>
    </location>
</feature>
<dbReference type="AlphaFoldDB" id="A0A853DP04"/>
<feature type="region of interest" description="Disordered" evidence="1">
    <location>
        <begin position="1"/>
        <end position="40"/>
    </location>
</feature>
<dbReference type="Proteomes" id="UP000571817">
    <property type="component" value="Unassembled WGS sequence"/>
</dbReference>
<reference evidence="2 3" key="1">
    <citation type="submission" date="2020-07" db="EMBL/GenBank/DDBJ databases">
        <title>Sequencing the genomes of 1000 actinobacteria strains.</title>
        <authorList>
            <person name="Klenk H.-P."/>
        </authorList>
    </citation>
    <scope>NUCLEOTIDE SEQUENCE [LARGE SCALE GENOMIC DNA]</scope>
    <source>
        <strain evidence="2 3">DSM 29531</strain>
    </source>
</reference>
<evidence type="ECO:0000256" key="1">
    <source>
        <dbReference type="SAM" id="MobiDB-lite"/>
    </source>
</evidence>
<dbReference type="RefSeq" id="WP_255696565.1">
    <property type="nucleotide sequence ID" value="NZ_JACCFW010000001.1"/>
</dbReference>
<keyword evidence="3" id="KW-1185">Reference proteome</keyword>
<sequence>MDHQQVTPAAPRSATAEHGPELRRAAQAVRCRQHGMRGSM</sequence>
<gene>
    <name evidence="2" type="ORF">HNR15_003283</name>
</gene>
<proteinExistence type="predicted"/>
<protein>
    <submittedName>
        <fullName evidence="2">Uncharacterized protein</fullName>
    </submittedName>
</protein>
<accession>A0A853DP04</accession>
<evidence type="ECO:0000313" key="3">
    <source>
        <dbReference type="Proteomes" id="UP000571817"/>
    </source>
</evidence>